<proteinExistence type="predicted"/>
<evidence type="ECO:0000313" key="1">
    <source>
        <dbReference type="EMBL" id="QCI26700.1"/>
    </source>
</evidence>
<sequence length="47" mass="5430">MLNLIKIIIGLGNPNIQYKETRHNLGASLIYTYAQHNNVNMVEKKNF</sequence>
<reference evidence="1 2" key="1">
    <citation type="submission" date="2018-12" db="EMBL/GenBank/DDBJ databases">
        <authorList>
            <person name="Chong R.A."/>
        </authorList>
    </citation>
    <scope>NUCLEOTIDE SEQUENCE [LARGE SCALE GENOMIC DNA]</scope>
    <source>
        <strain evidence="1 2">Tca</strain>
    </source>
</reference>
<dbReference type="OrthoDB" id="9800507at2"/>
<name>A0A4D6YL62_9GAMM</name>
<dbReference type="InterPro" id="IPR001328">
    <property type="entry name" value="Pept_tRNA_hydro"/>
</dbReference>
<accession>A0A4D6YL62</accession>
<dbReference type="GO" id="GO:0004045">
    <property type="term" value="F:peptidyl-tRNA hydrolase activity"/>
    <property type="evidence" value="ECO:0007669"/>
    <property type="project" value="InterPro"/>
</dbReference>
<dbReference type="Proteomes" id="UP000298782">
    <property type="component" value="Chromosome"/>
</dbReference>
<evidence type="ECO:0000313" key="2">
    <source>
        <dbReference type="Proteomes" id="UP000298782"/>
    </source>
</evidence>
<dbReference type="EMBL" id="CP034852">
    <property type="protein sequence ID" value="QCI26700.1"/>
    <property type="molecule type" value="Genomic_DNA"/>
</dbReference>
<reference evidence="1 2" key="2">
    <citation type="submission" date="2019-05" db="EMBL/GenBank/DDBJ databases">
        <title>Genome evolution of the obligate endosymbiont Buchnera aphidicola.</title>
        <authorList>
            <person name="Moran N.A."/>
        </authorList>
    </citation>
    <scope>NUCLEOTIDE SEQUENCE [LARGE SCALE GENOMIC DNA]</scope>
    <source>
        <strain evidence="1 2">Tca</strain>
    </source>
</reference>
<protein>
    <recommendedName>
        <fullName evidence="3">Peptidyl-tRNA hydrolase</fullName>
    </recommendedName>
</protein>
<dbReference type="Gene3D" id="3.40.50.1470">
    <property type="entry name" value="Peptidyl-tRNA hydrolase"/>
    <property type="match status" value="1"/>
</dbReference>
<dbReference type="AlphaFoldDB" id="A0A4D6YL62"/>
<dbReference type="Pfam" id="PF01195">
    <property type="entry name" value="Pept_tRNA_hydro"/>
    <property type="match status" value="1"/>
</dbReference>
<dbReference type="SUPFAM" id="SSF53178">
    <property type="entry name" value="Peptidyl-tRNA hydrolase-like"/>
    <property type="match status" value="1"/>
</dbReference>
<keyword evidence="2" id="KW-1185">Reference proteome</keyword>
<gene>
    <name evidence="1" type="ORF">D9V80_00775</name>
</gene>
<organism evidence="1 2">
    <name type="scientific">Buchnera aphidicola</name>
    <name type="common">Thelaxes californica</name>
    <dbReference type="NCBI Taxonomy" id="1315998"/>
    <lineage>
        <taxon>Bacteria</taxon>
        <taxon>Pseudomonadati</taxon>
        <taxon>Pseudomonadota</taxon>
        <taxon>Gammaproteobacteria</taxon>
        <taxon>Enterobacterales</taxon>
        <taxon>Erwiniaceae</taxon>
        <taxon>Buchnera</taxon>
    </lineage>
</organism>
<evidence type="ECO:0008006" key="3">
    <source>
        <dbReference type="Google" id="ProtNLM"/>
    </source>
</evidence>
<dbReference type="InterPro" id="IPR036416">
    <property type="entry name" value="Pept_tRNA_hydro_sf"/>
</dbReference>